<dbReference type="CDD" id="cd12148">
    <property type="entry name" value="fungal_TF_MHR"/>
    <property type="match status" value="1"/>
</dbReference>
<dbReference type="EMBL" id="JAFJYH010000169">
    <property type="protein sequence ID" value="KAG4416969.1"/>
    <property type="molecule type" value="Genomic_DNA"/>
</dbReference>
<dbReference type="InterPro" id="IPR001138">
    <property type="entry name" value="Zn2Cys6_DnaBD"/>
</dbReference>
<dbReference type="Proteomes" id="UP000664132">
    <property type="component" value="Unassembled WGS sequence"/>
</dbReference>
<dbReference type="Pfam" id="PF04082">
    <property type="entry name" value="Fungal_trans"/>
    <property type="match status" value="1"/>
</dbReference>
<dbReference type="Pfam" id="PF00172">
    <property type="entry name" value="Zn_clus"/>
    <property type="match status" value="1"/>
</dbReference>
<dbReference type="GO" id="GO:0000981">
    <property type="term" value="F:DNA-binding transcription factor activity, RNA polymerase II-specific"/>
    <property type="evidence" value="ECO:0007669"/>
    <property type="project" value="InterPro"/>
</dbReference>
<keyword evidence="3" id="KW-0539">Nucleus</keyword>
<keyword evidence="2" id="KW-0479">Metal-binding</keyword>
<evidence type="ECO:0000256" key="2">
    <source>
        <dbReference type="ARBA" id="ARBA00022723"/>
    </source>
</evidence>
<dbReference type="SMART" id="SM00066">
    <property type="entry name" value="GAL4"/>
    <property type="match status" value="1"/>
</dbReference>
<feature type="compositionally biased region" description="Polar residues" evidence="4">
    <location>
        <begin position="88"/>
        <end position="101"/>
    </location>
</feature>
<dbReference type="CDD" id="cd00067">
    <property type="entry name" value="GAL4"/>
    <property type="match status" value="1"/>
</dbReference>
<comment type="subcellular location">
    <subcellularLocation>
        <location evidence="1">Nucleus</location>
    </subcellularLocation>
</comment>
<dbReference type="Gene3D" id="4.10.240.10">
    <property type="entry name" value="Zn(2)-C6 fungal-type DNA-binding domain"/>
    <property type="match status" value="1"/>
</dbReference>
<evidence type="ECO:0000259" key="5">
    <source>
        <dbReference type="PROSITE" id="PS50048"/>
    </source>
</evidence>
<dbReference type="PANTHER" id="PTHR31001">
    <property type="entry name" value="UNCHARACTERIZED TRANSCRIPTIONAL REGULATORY PROTEIN"/>
    <property type="match status" value="1"/>
</dbReference>
<accession>A0A8H7WA00</accession>
<dbReference type="PANTHER" id="PTHR31001:SF87">
    <property type="entry name" value="COL-21"/>
    <property type="match status" value="1"/>
</dbReference>
<dbReference type="GO" id="GO:0005634">
    <property type="term" value="C:nucleus"/>
    <property type="evidence" value="ECO:0007669"/>
    <property type="project" value="UniProtKB-SubCell"/>
</dbReference>
<feature type="domain" description="Zn(2)-C6 fungal-type" evidence="5">
    <location>
        <begin position="43"/>
        <end position="72"/>
    </location>
</feature>
<evidence type="ECO:0000313" key="6">
    <source>
        <dbReference type="EMBL" id="KAG4416969.1"/>
    </source>
</evidence>
<reference evidence="6" key="1">
    <citation type="submission" date="2021-02" db="EMBL/GenBank/DDBJ databases">
        <title>Genome sequence Cadophora malorum strain M34.</title>
        <authorList>
            <person name="Stefanovic E."/>
            <person name="Vu D."/>
            <person name="Scully C."/>
            <person name="Dijksterhuis J."/>
            <person name="Roader J."/>
            <person name="Houbraken J."/>
        </authorList>
    </citation>
    <scope>NUCLEOTIDE SEQUENCE</scope>
    <source>
        <strain evidence="6">M34</strain>
    </source>
</reference>
<keyword evidence="7" id="KW-1185">Reference proteome</keyword>
<feature type="region of interest" description="Disordered" evidence="4">
    <location>
        <begin position="1"/>
        <end position="42"/>
    </location>
</feature>
<feature type="region of interest" description="Disordered" evidence="4">
    <location>
        <begin position="74"/>
        <end position="101"/>
    </location>
</feature>
<dbReference type="GO" id="GO:0003677">
    <property type="term" value="F:DNA binding"/>
    <property type="evidence" value="ECO:0007669"/>
    <property type="project" value="InterPro"/>
</dbReference>
<dbReference type="SMART" id="SM00906">
    <property type="entry name" value="Fungal_trans"/>
    <property type="match status" value="1"/>
</dbReference>
<dbReference type="InterPro" id="IPR050613">
    <property type="entry name" value="Sec_Metabolite_Reg"/>
</dbReference>
<evidence type="ECO:0000313" key="7">
    <source>
        <dbReference type="Proteomes" id="UP000664132"/>
    </source>
</evidence>
<dbReference type="GO" id="GO:0008270">
    <property type="term" value="F:zinc ion binding"/>
    <property type="evidence" value="ECO:0007669"/>
    <property type="project" value="InterPro"/>
</dbReference>
<dbReference type="GO" id="GO:0006351">
    <property type="term" value="P:DNA-templated transcription"/>
    <property type="evidence" value="ECO:0007669"/>
    <property type="project" value="InterPro"/>
</dbReference>
<evidence type="ECO:0000256" key="3">
    <source>
        <dbReference type="ARBA" id="ARBA00023242"/>
    </source>
</evidence>
<sequence length="694" mass="79088">METQDTGIVATSEPNSIHHANHERDTRASGSASKRKRGRTATACSQCHSRKQKCDNSRPCANCLRRGVPHACHSVPGEADPTHRKATKTQNTKTIFDSDISSVEPDPALLTEAGTSSPRVGQLWNSRGAPTFYGMSYFGPQVAAKMIQGQAPDMNYGVHTPRSSASESFRNEAGPFSQLWDLLGLLPRQKSTVDRLTEKFMVELNWSIDAVHPETFRQNYNKFWDRKFGFDDITTVDLRWLALLFAILALAELLDCPQPCSPERQRESEESSLRFYWAARRAIVIAPSFYGESSDLVRAGLLVTRYLIHSGRLSESWLTIGFASRFAMAQGMHVDGERWNLPRKATETRRRLWSHLYTLDRMISLALGRPYAIADQHCLTKPVTNIWVDEMNSDEAAMAQPRPLSDPTPSIMSMFNQSLAQIIGRIQEKCFGLDPPVYDTVLNLDQELLKWKDELPPYFSLQNPDLSLDNETRPFLKWHRLYLHTNYHFARITLHRPYLLRNSIVNRFQYSRKACMESATIDLQSRLSIYNVELVERFRWGLGSHQLFNSALVLGIIGVRSPNTQESYGIIEDLEAYCEKQTSDLWMNEFGLAEVKVVQMCITRAKQLRSNTHDISSQLSSQLPMQPPAAVDYQFQIPEPRQPMPFPPEASIPFQPYFEMPNANIWADPFSSFPQVGDFDMWQEMINTIGMDNS</sequence>
<dbReference type="PROSITE" id="PS50048">
    <property type="entry name" value="ZN2_CY6_FUNGAL_2"/>
    <property type="match status" value="1"/>
</dbReference>
<organism evidence="6 7">
    <name type="scientific">Cadophora malorum</name>
    <dbReference type="NCBI Taxonomy" id="108018"/>
    <lineage>
        <taxon>Eukaryota</taxon>
        <taxon>Fungi</taxon>
        <taxon>Dikarya</taxon>
        <taxon>Ascomycota</taxon>
        <taxon>Pezizomycotina</taxon>
        <taxon>Leotiomycetes</taxon>
        <taxon>Helotiales</taxon>
        <taxon>Ploettnerulaceae</taxon>
        <taxon>Cadophora</taxon>
    </lineage>
</organism>
<gene>
    <name evidence="6" type="ORF">IFR04_009913</name>
</gene>
<dbReference type="AlphaFoldDB" id="A0A8H7WA00"/>
<dbReference type="OrthoDB" id="424974at2759"/>
<comment type="caution">
    <text evidence="6">The sequence shown here is derived from an EMBL/GenBank/DDBJ whole genome shotgun (WGS) entry which is preliminary data.</text>
</comment>
<dbReference type="SUPFAM" id="SSF57701">
    <property type="entry name" value="Zn2/Cys6 DNA-binding domain"/>
    <property type="match status" value="1"/>
</dbReference>
<proteinExistence type="predicted"/>
<name>A0A8H7WA00_9HELO</name>
<evidence type="ECO:0000256" key="1">
    <source>
        <dbReference type="ARBA" id="ARBA00004123"/>
    </source>
</evidence>
<evidence type="ECO:0000256" key="4">
    <source>
        <dbReference type="SAM" id="MobiDB-lite"/>
    </source>
</evidence>
<dbReference type="PROSITE" id="PS00463">
    <property type="entry name" value="ZN2_CY6_FUNGAL_1"/>
    <property type="match status" value="1"/>
</dbReference>
<dbReference type="InterPro" id="IPR036864">
    <property type="entry name" value="Zn2-C6_fun-type_DNA-bd_sf"/>
</dbReference>
<protein>
    <recommendedName>
        <fullName evidence="5">Zn(2)-C6 fungal-type domain-containing protein</fullName>
    </recommendedName>
</protein>
<dbReference type="InterPro" id="IPR007219">
    <property type="entry name" value="XnlR_reg_dom"/>
</dbReference>